<evidence type="ECO:0000256" key="3">
    <source>
        <dbReference type="ARBA" id="ARBA00023136"/>
    </source>
</evidence>
<feature type="chain" id="PRO_5020215174" evidence="6">
    <location>
        <begin position="21"/>
        <end position="245"/>
    </location>
</feature>
<evidence type="ECO:0000256" key="1">
    <source>
        <dbReference type="ARBA" id="ARBA00004442"/>
    </source>
</evidence>
<dbReference type="PANTHER" id="PTHR34001:SF3">
    <property type="entry name" value="BLL7405 PROTEIN"/>
    <property type="match status" value="1"/>
</dbReference>
<evidence type="ECO:0000313" key="8">
    <source>
        <dbReference type="EMBL" id="QCI63500.1"/>
    </source>
</evidence>
<name>A0A4D7B0F5_9HYPH</name>
<reference evidence="8 9" key="1">
    <citation type="submission" date="2019-04" db="EMBL/GenBank/DDBJ databases">
        <title>Phreatobacter aquaticus sp. nov.</title>
        <authorList>
            <person name="Choi A."/>
        </authorList>
    </citation>
    <scope>NUCLEOTIDE SEQUENCE [LARGE SCALE GENOMIC DNA]</scope>
    <source>
        <strain evidence="8 9">KCTC 52518</strain>
    </source>
</reference>
<keyword evidence="4" id="KW-0998">Cell outer membrane</keyword>
<proteinExistence type="inferred from homology"/>
<sequence length="245" mass="25813">MKKFLLAGAALAALASGAQAADLGVQRVAVPSAILVPAFSWTGFYAGAHIGWGSARSSYRDNTGTFFNSSLTSNGVFGGVQVGYNWQINQFVLGVEGDVSAGGLSKRTTDTTVGSLTFGDSYRTSVPFLGSLRVRAGLAADRALFYVTGGLGVATFSDKYFDASVGPTGTTFSSSSTRVGYTVGGGIEYAFTQNWTAKVEYLYYGFGDRSNIFTANDRFSQNIHTVKLGVNYLFSTGPGAVVARY</sequence>
<accession>A0A4D7B0F5</accession>
<dbReference type="SUPFAM" id="SSF56925">
    <property type="entry name" value="OMPA-like"/>
    <property type="match status" value="1"/>
</dbReference>
<dbReference type="InterPro" id="IPR051692">
    <property type="entry name" value="OMP-like"/>
</dbReference>
<comment type="similarity">
    <text evidence="5">Belongs to the Omp25/RopB family.</text>
</comment>
<dbReference type="OrthoDB" id="9815357at2"/>
<dbReference type="Gene3D" id="2.40.160.20">
    <property type="match status" value="1"/>
</dbReference>
<evidence type="ECO:0000256" key="2">
    <source>
        <dbReference type="ARBA" id="ARBA00022729"/>
    </source>
</evidence>
<dbReference type="Proteomes" id="UP000298781">
    <property type="component" value="Chromosome"/>
</dbReference>
<keyword evidence="9" id="KW-1185">Reference proteome</keyword>
<gene>
    <name evidence="8" type="ORF">E8M01_04165</name>
</gene>
<evidence type="ECO:0000256" key="6">
    <source>
        <dbReference type="SAM" id="SignalP"/>
    </source>
</evidence>
<feature type="domain" description="Outer membrane protein beta-barrel" evidence="7">
    <location>
        <begin position="10"/>
        <end position="234"/>
    </location>
</feature>
<evidence type="ECO:0000256" key="5">
    <source>
        <dbReference type="ARBA" id="ARBA00038306"/>
    </source>
</evidence>
<comment type="subcellular location">
    <subcellularLocation>
        <location evidence="1">Cell outer membrane</location>
    </subcellularLocation>
</comment>
<evidence type="ECO:0000259" key="7">
    <source>
        <dbReference type="Pfam" id="PF13505"/>
    </source>
</evidence>
<keyword evidence="3" id="KW-0472">Membrane</keyword>
<dbReference type="AlphaFoldDB" id="A0A4D7B0F5"/>
<protein>
    <submittedName>
        <fullName evidence="8">Porin family protein</fullName>
    </submittedName>
</protein>
<organism evidence="8 9">
    <name type="scientific">Phreatobacter stygius</name>
    <dbReference type="NCBI Taxonomy" id="1940610"/>
    <lineage>
        <taxon>Bacteria</taxon>
        <taxon>Pseudomonadati</taxon>
        <taxon>Pseudomonadota</taxon>
        <taxon>Alphaproteobacteria</taxon>
        <taxon>Hyphomicrobiales</taxon>
        <taxon>Phreatobacteraceae</taxon>
        <taxon>Phreatobacter</taxon>
    </lineage>
</organism>
<dbReference type="KEGG" id="pstg:E8M01_04165"/>
<dbReference type="InterPro" id="IPR027385">
    <property type="entry name" value="Beta-barrel_OMP"/>
</dbReference>
<dbReference type="PANTHER" id="PTHR34001">
    <property type="entry name" value="BLL7405 PROTEIN"/>
    <property type="match status" value="1"/>
</dbReference>
<evidence type="ECO:0000256" key="4">
    <source>
        <dbReference type="ARBA" id="ARBA00023237"/>
    </source>
</evidence>
<dbReference type="RefSeq" id="WP_136958958.1">
    <property type="nucleotide sequence ID" value="NZ_CP039690.1"/>
</dbReference>
<dbReference type="InterPro" id="IPR011250">
    <property type="entry name" value="OMP/PagP_B-barrel"/>
</dbReference>
<evidence type="ECO:0000313" key="9">
    <source>
        <dbReference type="Proteomes" id="UP000298781"/>
    </source>
</evidence>
<feature type="signal peptide" evidence="6">
    <location>
        <begin position="1"/>
        <end position="20"/>
    </location>
</feature>
<keyword evidence="2 6" id="KW-0732">Signal</keyword>
<dbReference type="EMBL" id="CP039690">
    <property type="protein sequence ID" value="QCI63500.1"/>
    <property type="molecule type" value="Genomic_DNA"/>
</dbReference>
<dbReference type="Pfam" id="PF13505">
    <property type="entry name" value="OMP_b-brl"/>
    <property type="match status" value="1"/>
</dbReference>
<dbReference type="GO" id="GO:0009279">
    <property type="term" value="C:cell outer membrane"/>
    <property type="evidence" value="ECO:0007669"/>
    <property type="project" value="UniProtKB-SubCell"/>
</dbReference>